<proteinExistence type="predicted"/>
<organism evidence="1 2">
    <name type="scientific">Solitalea agri</name>
    <dbReference type="NCBI Taxonomy" id="2953739"/>
    <lineage>
        <taxon>Bacteria</taxon>
        <taxon>Pseudomonadati</taxon>
        <taxon>Bacteroidota</taxon>
        <taxon>Sphingobacteriia</taxon>
        <taxon>Sphingobacteriales</taxon>
        <taxon>Sphingobacteriaceae</taxon>
        <taxon>Solitalea</taxon>
    </lineage>
</organism>
<evidence type="ECO:0000313" key="1">
    <source>
        <dbReference type="EMBL" id="MCO4291682.1"/>
    </source>
</evidence>
<dbReference type="EMBL" id="JAMWYS010000006">
    <property type="protein sequence ID" value="MCO4291682.1"/>
    <property type="molecule type" value="Genomic_DNA"/>
</dbReference>
<reference evidence="1" key="1">
    <citation type="submission" date="2022-06" db="EMBL/GenBank/DDBJ databases">
        <title>Solitalea sp. MAHUQ-68 isolated from rhizospheric soil.</title>
        <authorList>
            <person name="Huq M.A."/>
        </authorList>
    </citation>
    <scope>NUCLEOTIDE SEQUENCE</scope>
    <source>
        <strain evidence="1">MAHUQ-68</strain>
    </source>
</reference>
<gene>
    <name evidence="1" type="ORF">NF867_02250</name>
</gene>
<sequence>MGNLSRKKFIFSGISLAAIIAFFKWDNPPKEKKNVTKTVKFLTQDGKLVEIDMDKLPTTAKTATKEDVQNWVKK</sequence>
<dbReference type="Proteomes" id="UP001155182">
    <property type="component" value="Unassembled WGS sequence"/>
</dbReference>
<comment type="caution">
    <text evidence="1">The sequence shown here is derived from an EMBL/GenBank/DDBJ whole genome shotgun (WGS) entry which is preliminary data.</text>
</comment>
<dbReference type="RefSeq" id="WP_252585913.1">
    <property type="nucleotide sequence ID" value="NZ_JAMWYS010000006.1"/>
</dbReference>
<protein>
    <submittedName>
        <fullName evidence="1">Uncharacterized protein</fullName>
    </submittedName>
</protein>
<keyword evidence="2" id="KW-1185">Reference proteome</keyword>
<name>A0A9X2JAQ4_9SPHI</name>
<dbReference type="AlphaFoldDB" id="A0A9X2JAQ4"/>
<evidence type="ECO:0000313" key="2">
    <source>
        <dbReference type="Proteomes" id="UP001155182"/>
    </source>
</evidence>
<accession>A0A9X2JAQ4</accession>